<organism evidence="3 4">
    <name type="scientific">Glycocaulis albus</name>
    <dbReference type="NCBI Taxonomy" id="1382801"/>
    <lineage>
        <taxon>Bacteria</taxon>
        <taxon>Pseudomonadati</taxon>
        <taxon>Pseudomonadota</taxon>
        <taxon>Alphaproteobacteria</taxon>
        <taxon>Maricaulales</taxon>
        <taxon>Maricaulaceae</taxon>
        <taxon>Glycocaulis</taxon>
    </lineage>
</organism>
<evidence type="ECO:0000313" key="4">
    <source>
        <dbReference type="Proteomes" id="UP000648722"/>
    </source>
</evidence>
<dbReference type="PANTHER" id="PTHR32305:SF15">
    <property type="entry name" value="PROTEIN RHSA-RELATED"/>
    <property type="match status" value="1"/>
</dbReference>
<sequence length="357" mass="36987">MQGPGLDAPLVRYDGTGTSNRRWLITDERGSVVAETNASGAAVQINTYDEYGMPGSGNTSRFGYTGQMWIAEIGLYHYRNRVYNPSVGRFMQTDPIGQQGGMNLYAYVGNDPINYTDPWGLSRIGSRDTCEGTKTVTTWTDGTKTVEVVWDNSAACNGSGFGAGWDIGGFPHMDGGGGPGGVLFRGHSGLQNPSFSIPSREQMEAAQDAACASVNATLSGIDWDAPGGNSGHVGIATFEASGGVFAGLNLQYSVWRNFTTGEYGSVTAAVSMIGAIGGVSASGPVLQYATANPTSGGFWEVTLAASIPIYGPISVGGDMVFGIAPGFLAGGIGPSVDFGLPAQVTVGRGHATVLTCR</sequence>
<comment type="caution">
    <text evidence="3">The sequence shown here is derived from an EMBL/GenBank/DDBJ whole genome shotgun (WGS) entry which is preliminary data.</text>
</comment>
<dbReference type="InterPro" id="IPR050708">
    <property type="entry name" value="T6SS_VgrG/RHS"/>
</dbReference>
<gene>
    <name evidence="3" type="ORF">GCM10007420_27280</name>
</gene>
<dbReference type="PRINTS" id="PR00394">
    <property type="entry name" value="RHSPROTEIN"/>
</dbReference>
<dbReference type="InterPro" id="IPR022385">
    <property type="entry name" value="Rhs_assc_core"/>
</dbReference>
<evidence type="ECO:0000259" key="2">
    <source>
        <dbReference type="Pfam" id="PF25023"/>
    </source>
</evidence>
<keyword evidence="1" id="KW-0677">Repeat</keyword>
<evidence type="ECO:0000256" key="1">
    <source>
        <dbReference type="ARBA" id="ARBA00022737"/>
    </source>
</evidence>
<reference evidence="4" key="1">
    <citation type="journal article" date="2019" name="Int. J. Syst. Evol. Microbiol.">
        <title>The Global Catalogue of Microorganisms (GCM) 10K type strain sequencing project: providing services to taxonomists for standard genome sequencing and annotation.</title>
        <authorList>
            <consortium name="The Broad Institute Genomics Platform"/>
            <consortium name="The Broad Institute Genome Sequencing Center for Infectious Disease"/>
            <person name="Wu L."/>
            <person name="Ma J."/>
        </authorList>
    </citation>
    <scope>NUCLEOTIDE SEQUENCE [LARGE SCALE GENOMIC DNA]</scope>
    <source>
        <strain evidence="4">CGMCC 1.12766</strain>
    </source>
</reference>
<keyword evidence="4" id="KW-1185">Reference proteome</keyword>
<name>A0ABQ1Y1W7_9PROT</name>
<dbReference type="EMBL" id="BMFS01000020">
    <property type="protein sequence ID" value="GGH09008.1"/>
    <property type="molecule type" value="Genomic_DNA"/>
</dbReference>
<dbReference type="NCBIfam" id="TIGR03696">
    <property type="entry name" value="Rhs_assc_core"/>
    <property type="match status" value="1"/>
</dbReference>
<dbReference type="PANTHER" id="PTHR32305">
    <property type="match status" value="1"/>
</dbReference>
<accession>A0ABQ1Y1W7</accession>
<dbReference type="Proteomes" id="UP000648722">
    <property type="component" value="Unassembled WGS sequence"/>
</dbReference>
<dbReference type="RefSeq" id="WP_233351882.1">
    <property type="nucleotide sequence ID" value="NZ_BMFS01000020.1"/>
</dbReference>
<feature type="domain" description="Teneurin-like YD-shell" evidence="2">
    <location>
        <begin position="20"/>
        <end position="113"/>
    </location>
</feature>
<evidence type="ECO:0000313" key="3">
    <source>
        <dbReference type="EMBL" id="GGH09008.1"/>
    </source>
</evidence>
<proteinExistence type="predicted"/>
<protein>
    <recommendedName>
        <fullName evidence="2">Teneurin-like YD-shell domain-containing protein</fullName>
    </recommendedName>
</protein>
<dbReference type="Pfam" id="PF25023">
    <property type="entry name" value="TEN_YD-shell"/>
    <property type="match status" value="1"/>
</dbReference>
<dbReference type="Gene3D" id="2.180.10.10">
    <property type="entry name" value="RHS repeat-associated core"/>
    <property type="match status" value="1"/>
</dbReference>
<dbReference type="InterPro" id="IPR056823">
    <property type="entry name" value="TEN-like_YD-shell"/>
</dbReference>